<evidence type="ECO:0000256" key="6">
    <source>
        <dbReference type="ARBA" id="ARBA00023010"/>
    </source>
</evidence>
<keyword evidence="4" id="KW-0509">mRNA transport</keyword>
<dbReference type="PROSITE" id="PS51434">
    <property type="entry name" value="NUP_C"/>
    <property type="match status" value="1"/>
</dbReference>
<protein>
    <submittedName>
        <fullName evidence="11">Nucleoporin2-domain-containing protein</fullName>
    </submittedName>
</protein>
<dbReference type="GO" id="GO:0017056">
    <property type="term" value="F:structural constituent of nuclear pore"/>
    <property type="evidence" value="ECO:0007669"/>
    <property type="project" value="InterPro"/>
</dbReference>
<feature type="compositionally biased region" description="Polar residues" evidence="9">
    <location>
        <begin position="196"/>
        <end position="212"/>
    </location>
</feature>
<feature type="compositionally biased region" description="Low complexity" evidence="9">
    <location>
        <begin position="213"/>
        <end position="222"/>
    </location>
</feature>
<dbReference type="InterPro" id="IPR037665">
    <property type="entry name" value="Nucleoporin_S59-like"/>
</dbReference>
<dbReference type="GO" id="GO:0000973">
    <property type="term" value="P:post-transcriptional tethering of RNA polymerase II gene DNA at nuclear periphery"/>
    <property type="evidence" value="ECO:0007669"/>
    <property type="project" value="TreeGrafter"/>
</dbReference>
<dbReference type="PANTHER" id="PTHR23198:SF6">
    <property type="entry name" value="NUCLEAR PORE COMPLEX PROTEIN NUP98-NUP96"/>
    <property type="match status" value="1"/>
</dbReference>
<feature type="region of interest" description="Disordered" evidence="9">
    <location>
        <begin position="196"/>
        <end position="227"/>
    </location>
</feature>
<proteinExistence type="inferred from homology"/>
<organism evidence="11 12">
    <name type="scientific">Basidiobolus meristosporus CBS 931.73</name>
    <dbReference type="NCBI Taxonomy" id="1314790"/>
    <lineage>
        <taxon>Eukaryota</taxon>
        <taxon>Fungi</taxon>
        <taxon>Fungi incertae sedis</taxon>
        <taxon>Zoopagomycota</taxon>
        <taxon>Entomophthoromycotina</taxon>
        <taxon>Basidiobolomycetes</taxon>
        <taxon>Basidiobolales</taxon>
        <taxon>Basidiobolaceae</taxon>
        <taxon>Basidiobolus</taxon>
    </lineage>
</organism>
<comment type="caution">
    <text evidence="11">The sequence shown here is derived from an EMBL/GenBank/DDBJ whole genome shotgun (WGS) entry which is preliminary data.</text>
</comment>
<feature type="compositionally biased region" description="Polar residues" evidence="9">
    <location>
        <begin position="244"/>
        <end position="258"/>
    </location>
</feature>
<keyword evidence="8" id="KW-0539">Nucleus</keyword>
<comment type="subcellular location">
    <subcellularLocation>
        <location evidence="1">Nucleus</location>
        <location evidence="1">Nuclear pore complex</location>
    </subcellularLocation>
</comment>
<dbReference type="GO" id="GO:0034398">
    <property type="term" value="P:telomere tethering at nuclear periphery"/>
    <property type="evidence" value="ECO:0007669"/>
    <property type="project" value="TreeGrafter"/>
</dbReference>
<dbReference type="PANTHER" id="PTHR23198">
    <property type="entry name" value="NUCLEOPORIN"/>
    <property type="match status" value="1"/>
</dbReference>
<dbReference type="EMBL" id="MCFE01000220">
    <property type="protein sequence ID" value="ORX93896.1"/>
    <property type="molecule type" value="Genomic_DNA"/>
</dbReference>
<dbReference type="GO" id="GO:0044614">
    <property type="term" value="C:nuclear pore cytoplasmic filaments"/>
    <property type="evidence" value="ECO:0007669"/>
    <property type="project" value="TreeGrafter"/>
</dbReference>
<dbReference type="STRING" id="1314790.A0A1Y1Y842"/>
<evidence type="ECO:0000256" key="5">
    <source>
        <dbReference type="ARBA" id="ARBA00022927"/>
    </source>
</evidence>
<dbReference type="AlphaFoldDB" id="A0A1Y1Y842"/>
<dbReference type="GO" id="GO:0006405">
    <property type="term" value="P:RNA export from nucleus"/>
    <property type="evidence" value="ECO:0007669"/>
    <property type="project" value="TreeGrafter"/>
</dbReference>
<dbReference type="Proteomes" id="UP000193498">
    <property type="component" value="Unassembled WGS sequence"/>
</dbReference>
<evidence type="ECO:0000259" key="10">
    <source>
        <dbReference type="PROSITE" id="PS51434"/>
    </source>
</evidence>
<dbReference type="SUPFAM" id="SSF82215">
    <property type="entry name" value="C-terminal autoproteolytic domain of nucleoporin nup98"/>
    <property type="match status" value="1"/>
</dbReference>
<sequence>MFGNSTTGSFSAFGRAQENGGARFSSAPSSIFGKPFEQSCFGNSRDPSSAFANQTIPPVPTGCFNSSSSQTATWSSSANPGGLFGRNVVLSNANTFNGGPKGTSTPSFAPRMVTEATNFEPRRNTWFQSISAMPFYERHSFEELRLQDYQQGRRPQQHRPEGYNPFSAVVSVANISPERSNPSRVMADASTVSSANPTYLVNPSPFQQQRPAPSSNPGGNSSHTRRPYLFSDIPITYDPITNTTTPIAGYTPQANANIPNDHPANVSQSTSPPEPVASKEQPVLQAAIDRYPYGNNPLFSDVSLNGPAARNPTPPSEGPSGSGAEPKVKWGSDKRVPTASPSRGITPRDRTRIKLRHYKSQSPLSPSTVVPTSGMVGSTDIQTGEIASKLNDPSSGVDIDMPSAISSENSADDSSEGRGAILGSGPPVGGPGRPMRTPAAHPSPVSTATPDLLTEDGSDVAKREAEGEYWMSPPLAILKTMTPAQLKRVEGLEVGRTGYGKVRFLETVDLSGLSSVASIPGEVVSFESRVCTIFPEEECKPPPGKGLNTSAIITINRCWPTDQATGMPIREEIAGDGGDEVLGLPLRDRCMDVHGKEM</sequence>
<feature type="region of interest" description="Disordered" evidence="9">
    <location>
        <begin position="298"/>
        <end position="454"/>
    </location>
</feature>
<feature type="compositionally biased region" description="Gly residues" evidence="9">
    <location>
        <begin position="420"/>
        <end position="432"/>
    </location>
</feature>
<dbReference type="GO" id="GO:0008139">
    <property type="term" value="F:nuclear localization sequence binding"/>
    <property type="evidence" value="ECO:0007669"/>
    <property type="project" value="TreeGrafter"/>
</dbReference>
<dbReference type="InterPro" id="IPR007230">
    <property type="entry name" value="Nup98_auto-Pept-S59_dom"/>
</dbReference>
<name>A0A1Y1Y842_9FUNG</name>
<feature type="domain" description="Peptidase S59" evidence="10">
    <location>
        <begin position="466"/>
        <end position="598"/>
    </location>
</feature>
<keyword evidence="12" id="KW-1185">Reference proteome</keyword>
<reference evidence="11 12" key="1">
    <citation type="submission" date="2016-07" db="EMBL/GenBank/DDBJ databases">
        <title>Pervasive Adenine N6-methylation of Active Genes in Fungi.</title>
        <authorList>
            <consortium name="DOE Joint Genome Institute"/>
            <person name="Mondo S.J."/>
            <person name="Dannebaum R.O."/>
            <person name="Kuo R.C."/>
            <person name="Labutti K."/>
            <person name="Haridas S."/>
            <person name="Kuo A."/>
            <person name="Salamov A."/>
            <person name="Ahrendt S.R."/>
            <person name="Lipzen A."/>
            <person name="Sullivan W."/>
            <person name="Andreopoulos W.B."/>
            <person name="Clum A."/>
            <person name="Lindquist E."/>
            <person name="Daum C."/>
            <person name="Ramamoorthy G.K."/>
            <person name="Gryganskyi A."/>
            <person name="Culley D."/>
            <person name="Magnuson J.K."/>
            <person name="James T.Y."/>
            <person name="O'Malley M.A."/>
            <person name="Stajich J.E."/>
            <person name="Spatafora J.W."/>
            <person name="Visel A."/>
            <person name="Grigoriev I.V."/>
        </authorList>
    </citation>
    <scope>NUCLEOTIDE SEQUENCE [LARGE SCALE GENOMIC DNA]</scope>
    <source>
        <strain evidence="11 12">CBS 931.73</strain>
    </source>
</reference>
<keyword evidence="6" id="KW-0811">Translocation</keyword>
<dbReference type="Pfam" id="PF04096">
    <property type="entry name" value="Nucleoporin2"/>
    <property type="match status" value="1"/>
</dbReference>
<accession>A0A1Y1Y842</accession>
<dbReference type="Gene3D" id="1.10.10.2360">
    <property type="match status" value="1"/>
</dbReference>
<dbReference type="InParanoid" id="A0A1Y1Y842"/>
<dbReference type="OrthoDB" id="3797628at2759"/>
<evidence type="ECO:0000256" key="1">
    <source>
        <dbReference type="ARBA" id="ARBA00004567"/>
    </source>
</evidence>
<evidence type="ECO:0000313" key="11">
    <source>
        <dbReference type="EMBL" id="ORX93896.1"/>
    </source>
</evidence>
<dbReference type="FunFam" id="1.10.10.2360:FF:000001">
    <property type="entry name" value="Nuclear pore complex protein Nup98-Nup96"/>
    <property type="match status" value="1"/>
</dbReference>
<feature type="region of interest" description="Disordered" evidence="9">
    <location>
        <begin position="244"/>
        <end position="281"/>
    </location>
</feature>
<evidence type="ECO:0000256" key="3">
    <source>
        <dbReference type="ARBA" id="ARBA00022448"/>
    </source>
</evidence>
<keyword evidence="5" id="KW-0653">Protein transport</keyword>
<keyword evidence="3" id="KW-0813">Transport</keyword>
<evidence type="ECO:0000256" key="4">
    <source>
        <dbReference type="ARBA" id="ARBA00022816"/>
    </source>
</evidence>
<dbReference type="GO" id="GO:0006606">
    <property type="term" value="P:protein import into nucleus"/>
    <property type="evidence" value="ECO:0007669"/>
    <property type="project" value="TreeGrafter"/>
</dbReference>
<gene>
    <name evidence="11" type="ORF">K493DRAFT_352994</name>
</gene>
<keyword evidence="7" id="KW-0906">Nuclear pore complex</keyword>
<evidence type="ECO:0000313" key="12">
    <source>
        <dbReference type="Proteomes" id="UP000193498"/>
    </source>
</evidence>
<feature type="compositionally biased region" description="Basic and acidic residues" evidence="9">
    <location>
        <begin position="326"/>
        <end position="336"/>
    </location>
</feature>
<evidence type="ECO:0000256" key="7">
    <source>
        <dbReference type="ARBA" id="ARBA00023132"/>
    </source>
</evidence>
<evidence type="ECO:0000256" key="8">
    <source>
        <dbReference type="ARBA" id="ARBA00023242"/>
    </source>
</evidence>
<dbReference type="Gene3D" id="3.30.1610.10">
    <property type="entry name" value="Peptidase S59, nucleoporin"/>
    <property type="match status" value="1"/>
</dbReference>
<dbReference type="GO" id="GO:0051028">
    <property type="term" value="P:mRNA transport"/>
    <property type="evidence" value="ECO:0007669"/>
    <property type="project" value="UniProtKB-KW"/>
</dbReference>
<dbReference type="InterPro" id="IPR036903">
    <property type="entry name" value="Nup98_auto-Pept-S59_dom_sf"/>
</dbReference>
<evidence type="ECO:0000256" key="9">
    <source>
        <dbReference type="SAM" id="MobiDB-lite"/>
    </source>
</evidence>
<evidence type="ECO:0000256" key="2">
    <source>
        <dbReference type="ARBA" id="ARBA00008926"/>
    </source>
</evidence>
<feature type="compositionally biased region" description="Low complexity" evidence="9">
    <location>
        <begin position="360"/>
        <end position="373"/>
    </location>
</feature>
<comment type="similarity">
    <text evidence="2">Belongs to the nucleoporin GLFG family.</text>
</comment>
<dbReference type="GO" id="GO:0003723">
    <property type="term" value="F:RNA binding"/>
    <property type="evidence" value="ECO:0007669"/>
    <property type="project" value="TreeGrafter"/>
</dbReference>